<accession>A0A2H1VPS1</accession>
<gene>
    <name evidence="1" type="ORF">SFRICE_016664</name>
</gene>
<name>A0A2H1VPS1_SPOFR</name>
<dbReference type="AlphaFoldDB" id="A0A2H1VPS1"/>
<proteinExistence type="predicted"/>
<sequence>MKAQVLFILTHSKRYKTMIFTLWTLDRRICKYLNLERLFVHRSIEKKHGRRNGFFCVQRINIIFYTFKIQSALLAPK</sequence>
<evidence type="ECO:0000313" key="1">
    <source>
        <dbReference type="EMBL" id="SOQ42234.1"/>
    </source>
</evidence>
<reference evidence="1" key="1">
    <citation type="submission" date="2016-07" db="EMBL/GenBank/DDBJ databases">
        <authorList>
            <person name="Bretaudeau A."/>
        </authorList>
    </citation>
    <scope>NUCLEOTIDE SEQUENCE</scope>
    <source>
        <strain evidence="1">Rice</strain>
        <tissue evidence="1">Whole body</tissue>
    </source>
</reference>
<dbReference type="EMBL" id="ODYU01003445">
    <property type="protein sequence ID" value="SOQ42234.1"/>
    <property type="molecule type" value="Genomic_DNA"/>
</dbReference>
<protein>
    <submittedName>
        <fullName evidence="1">SFRICE_016664</fullName>
    </submittedName>
</protein>
<organism evidence="1">
    <name type="scientific">Spodoptera frugiperda</name>
    <name type="common">Fall armyworm</name>
    <dbReference type="NCBI Taxonomy" id="7108"/>
    <lineage>
        <taxon>Eukaryota</taxon>
        <taxon>Metazoa</taxon>
        <taxon>Ecdysozoa</taxon>
        <taxon>Arthropoda</taxon>
        <taxon>Hexapoda</taxon>
        <taxon>Insecta</taxon>
        <taxon>Pterygota</taxon>
        <taxon>Neoptera</taxon>
        <taxon>Endopterygota</taxon>
        <taxon>Lepidoptera</taxon>
        <taxon>Glossata</taxon>
        <taxon>Ditrysia</taxon>
        <taxon>Noctuoidea</taxon>
        <taxon>Noctuidae</taxon>
        <taxon>Amphipyrinae</taxon>
        <taxon>Spodoptera</taxon>
    </lineage>
</organism>